<dbReference type="Pfam" id="PF03739">
    <property type="entry name" value="LptF_LptG"/>
    <property type="match status" value="1"/>
</dbReference>
<evidence type="ECO:0000256" key="6">
    <source>
        <dbReference type="SAM" id="Phobius"/>
    </source>
</evidence>
<name>A0A517QZR9_9PLAN</name>
<dbReference type="PANTHER" id="PTHR33529:SF2">
    <property type="entry name" value="LIPOPOLYSACCHARIDE EXPORT SYSTEM PERMEASE PROTEIN LPTG"/>
    <property type="match status" value="1"/>
</dbReference>
<keyword evidence="3 6" id="KW-0812">Transmembrane</keyword>
<dbReference type="GO" id="GO:0043190">
    <property type="term" value="C:ATP-binding cassette (ABC) transporter complex"/>
    <property type="evidence" value="ECO:0007669"/>
    <property type="project" value="TreeGrafter"/>
</dbReference>
<feature type="transmembrane region" description="Helical" evidence="6">
    <location>
        <begin position="292"/>
        <end position="310"/>
    </location>
</feature>
<evidence type="ECO:0000256" key="5">
    <source>
        <dbReference type="ARBA" id="ARBA00023136"/>
    </source>
</evidence>
<dbReference type="OrthoDB" id="262519at2"/>
<feature type="transmembrane region" description="Helical" evidence="6">
    <location>
        <begin position="322"/>
        <end position="345"/>
    </location>
</feature>
<protein>
    <submittedName>
        <fullName evidence="7">Putative permease YjgP/YjgQ family protein</fullName>
    </submittedName>
</protein>
<dbReference type="PANTHER" id="PTHR33529">
    <property type="entry name" value="SLR0882 PROTEIN-RELATED"/>
    <property type="match status" value="1"/>
</dbReference>
<evidence type="ECO:0000256" key="1">
    <source>
        <dbReference type="ARBA" id="ARBA00004651"/>
    </source>
</evidence>
<dbReference type="InterPro" id="IPR005495">
    <property type="entry name" value="LptG/LptF_permease"/>
</dbReference>
<feature type="transmembrane region" description="Helical" evidence="6">
    <location>
        <begin position="58"/>
        <end position="84"/>
    </location>
</feature>
<accession>A0A517QZR9</accession>
<proteinExistence type="predicted"/>
<dbReference type="GO" id="GO:0015920">
    <property type="term" value="P:lipopolysaccharide transport"/>
    <property type="evidence" value="ECO:0007669"/>
    <property type="project" value="TreeGrafter"/>
</dbReference>
<keyword evidence="5 6" id="KW-0472">Membrane</keyword>
<keyword evidence="4 6" id="KW-1133">Transmembrane helix</keyword>
<dbReference type="Proteomes" id="UP000317318">
    <property type="component" value="Chromosome"/>
</dbReference>
<sequence>MIGTCFDRYLIARYIHVFVIFTIGTLGLVSVIDLLDNVDDFTSRCDTTQELLLSIAKYYFFLSLAAFEVMGGPVALLALCVVLWTLQRNRELPVMLAAGVPTVRIAIPLVGCVGFAILLVIADQELVIPQIAHQLSESRGAKEATGHKAEAVYDRSSGILIQGRNVFLKTKTLSFAEFVLPAPSLVDNLSRITAEKARYVEPTGDRPGGWWLKNPSPSYEELALTDAGQSVVRKVAGESDIFVISAVTCTLLHKRDSSFTRMSIAEQFGLLKSGAIAESTCRRIRAHLHQRMTLLPTYLAAACLVVPLMIRREASDGPLAFARSILAAGVAFGILQGCGFLAHAGIVPGEAAAWTPICFCASAATWFLKDIAT</sequence>
<organism evidence="7 8">
    <name type="scientific">Stratiformator vulcanicus</name>
    <dbReference type="NCBI Taxonomy" id="2527980"/>
    <lineage>
        <taxon>Bacteria</taxon>
        <taxon>Pseudomonadati</taxon>
        <taxon>Planctomycetota</taxon>
        <taxon>Planctomycetia</taxon>
        <taxon>Planctomycetales</taxon>
        <taxon>Planctomycetaceae</taxon>
        <taxon>Stratiformator</taxon>
    </lineage>
</organism>
<feature type="transmembrane region" description="Helical" evidence="6">
    <location>
        <begin position="12"/>
        <end position="32"/>
    </location>
</feature>
<comment type="subcellular location">
    <subcellularLocation>
        <location evidence="1">Cell membrane</location>
        <topology evidence="1">Multi-pass membrane protein</topology>
    </subcellularLocation>
</comment>
<keyword evidence="2" id="KW-1003">Cell membrane</keyword>
<dbReference type="KEGG" id="svp:Pan189_15160"/>
<evidence type="ECO:0000256" key="4">
    <source>
        <dbReference type="ARBA" id="ARBA00022989"/>
    </source>
</evidence>
<dbReference type="AlphaFoldDB" id="A0A517QZR9"/>
<evidence type="ECO:0000313" key="8">
    <source>
        <dbReference type="Proteomes" id="UP000317318"/>
    </source>
</evidence>
<keyword evidence="8" id="KW-1185">Reference proteome</keyword>
<dbReference type="EMBL" id="CP036268">
    <property type="protein sequence ID" value="QDT37146.1"/>
    <property type="molecule type" value="Genomic_DNA"/>
</dbReference>
<evidence type="ECO:0000256" key="2">
    <source>
        <dbReference type="ARBA" id="ARBA00022475"/>
    </source>
</evidence>
<reference evidence="7 8" key="1">
    <citation type="submission" date="2019-02" db="EMBL/GenBank/DDBJ databases">
        <title>Deep-cultivation of Planctomycetes and their phenomic and genomic characterization uncovers novel biology.</title>
        <authorList>
            <person name="Wiegand S."/>
            <person name="Jogler M."/>
            <person name="Boedeker C."/>
            <person name="Pinto D."/>
            <person name="Vollmers J."/>
            <person name="Rivas-Marin E."/>
            <person name="Kohn T."/>
            <person name="Peeters S.H."/>
            <person name="Heuer A."/>
            <person name="Rast P."/>
            <person name="Oberbeckmann S."/>
            <person name="Bunk B."/>
            <person name="Jeske O."/>
            <person name="Meyerdierks A."/>
            <person name="Storesund J.E."/>
            <person name="Kallscheuer N."/>
            <person name="Luecker S."/>
            <person name="Lage O.M."/>
            <person name="Pohl T."/>
            <person name="Merkel B.J."/>
            <person name="Hornburger P."/>
            <person name="Mueller R.-W."/>
            <person name="Bruemmer F."/>
            <person name="Labrenz M."/>
            <person name="Spormann A.M."/>
            <person name="Op den Camp H."/>
            <person name="Overmann J."/>
            <person name="Amann R."/>
            <person name="Jetten M.S.M."/>
            <person name="Mascher T."/>
            <person name="Medema M.H."/>
            <person name="Devos D.P."/>
            <person name="Kaster A.-K."/>
            <person name="Ovreas L."/>
            <person name="Rohde M."/>
            <person name="Galperin M.Y."/>
            <person name="Jogler C."/>
        </authorList>
    </citation>
    <scope>NUCLEOTIDE SEQUENCE [LARGE SCALE GENOMIC DNA]</scope>
    <source>
        <strain evidence="7 8">Pan189</strain>
    </source>
</reference>
<gene>
    <name evidence="7" type="ORF">Pan189_15160</name>
</gene>
<feature type="transmembrane region" description="Helical" evidence="6">
    <location>
        <begin position="96"/>
        <end position="121"/>
    </location>
</feature>
<dbReference type="RefSeq" id="WP_145363287.1">
    <property type="nucleotide sequence ID" value="NZ_CP036268.1"/>
</dbReference>
<evidence type="ECO:0000313" key="7">
    <source>
        <dbReference type="EMBL" id="QDT37146.1"/>
    </source>
</evidence>
<evidence type="ECO:0000256" key="3">
    <source>
        <dbReference type="ARBA" id="ARBA00022692"/>
    </source>
</evidence>